<reference evidence="1 2" key="2">
    <citation type="submission" date="2020-02" db="EMBL/GenBank/DDBJ databases">
        <title>Genome sequences of Thiorhodococcus mannitoliphagus and Thiorhodococcus minor, purple sulfur photosynthetic bacteria in the gammaproteobacterial family, Chromatiaceae.</title>
        <authorList>
            <person name="Aviles F.A."/>
            <person name="Meyer T.E."/>
            <person name="Kyndt J.A."/>
        </authorList>
    </citation>
    <scope>NUCLEOTIDE SEQUENCE [LARGE SCALE GENOMIC DNA]</scope>
    <source>
        <strain evidence="1 2">DSM 18266</strain>
    </source>
</reference>
<name>A0A6P1DZB7_9GAMM</name>
<accession>A0A6P1DZB7</accession>
<sequence>MSDSIQDSPIQRAKRRMDEVKRREAELMAYLTQRTAQGKLSEEDAKRIAATLMEMMKQ</sequence>
<organism evidence="1 2">
    <name type="scientific">Thiorhodococcus mannitoliphagus</name>
    <dbReference type="NCBI Taxonomy" id="329406"/>
    <lineage>
        <taxon>Bacteria</taxon>
        <taxon>Pseudomonadati</taxon>
        <taxon>Pseudomonadota</taxon>
        <taxon>Gammaproteobacteria</taxon>
        <taxon>Chromatiales</taxon>
        <taxon>Chromatiaceae</taxon>
        <taxon>Thiorhodococcus</taxon>
    </lineage>
</organism>
<dbReference type="EMBL" id="JAAIJR010000264">
    <property type="protein sequence ID" value="NEX23657.1"/>
    <property type="molecule type" value="Genomic_DNA"/>
</dbReference>
<evidence type="ECO:0000313" key="1">
    <source>
        <dbReference type="EMBL" id="NEX23657.1"/>
    </source>
</evidence>
<dbReference type="RefSeq" id="WP_164657079.1">
    <property type="nucleotide sequence ID" value="NZ_JAAIJR010000264.1"/>
</dbReference>
<reference evidence="2" key="1">
    <citation type="journal article" date="2020" name="Microbiol. Resour. Announc.">
        <title>Draft Genome Sequences of Thiorhodococcus mannitoliphagus and Thiorhodococcus minor, Purple Sulfur Photosynthetic Bacteria in the Gammaproteobacterial Family Chromatiaceae.</title>
        <authorList>
            <person name="Aviles F.A."/>
            <person name="Meyer T.E."/>
            <person name="Kyndt J.A."/>
        </authorList>
    </citation>
    <scope>NUCLEOTIDE SEQUENCE [LARGE SCALE GENOMIC DNA]</scope>
    <source>
        <strain evidence="2">DSM 18266</strain>
    </source>
</reference>
<keyword evidence="2" id="KW-1185">Reference proteome</keyword>
<comment type="caution">
    <text evidence="1">The sequence shown here is derived from an EMBL/GenBank/DDBJ whole genome shotgun (WGS) entry which is preliminary data.</text>
</comment>
<gene>
    <name evidence="1" type="ORF">G3480_25860</name>
</gene>
<evidence type="ECO:0000313" key="2">
    <source>
        <dbReference type="Proteomes" id="UP000471640"/>
    </source>
</evidence>
<dbReference type="Gene3D" id="1.10.357.10">
    <property type="entry name" value="Tetracycline Repressor, domain 2"/>
    <property type="match status" value="1"/>
</dbReference>
<dbReference type="Proteomes" id="UP000471640">
    <property type="component" value="Unassembled WGS sequence"/>
</dbReference>
<dbReference type="AlphaFoldDB" id="A0A6P1DZB7"/>
<protein>
    <submittedName>
        <fullName evidence="1">Uncharacterized protein</fullName>
    </submittedName>
</protein>
<proteinExistence type="predicted"/>